<dbReference type="OMA" id="ILADERW"/>
<dbReference type="GO" id="GO:0030425">
    <property type="term" value="C:dendrite"/>
    <property type="evidence" value="ECO:0007669"/>
    <property type="project" value="TreeGrafter"/>
</dbReference>
<comment type="similarity">
    <text evidence="9">Belongs to the G-protein coupled receptor 1 family.</text>
</comment>
<evidence type="ECO:0000256" key="6">
    <source>
        <dbReference type="ARBA" id="ARBA00023136"/>
    </source>
</evidence>
<evidence type="ECO:0000259" key="11">
    <source>
        <dbReference type="PROSITE" id="PS50262"/>
    </source>
</evidence>
<dbReference type="PROSITE" id="PS00237">
    <property type="entry name" value="G_PROTEIN_RECEP_F1_1"/>
    <property type="match status" value="1"/>
</dbReference>
<evidence type="ECO:0000256" key="10">
    <source>
        <dbReference type="SAM" id="Phobius"/>
    </source>
</evidence>
<keyword evidence="6 10" id="KW-0472">Membrane</keyword>
<evidence type="ECO:0000256" key="9">
    <source>
        <dbReference type="RuleBase" id="RU000688"/>
    </source>
</evidence>
<feature type="transmembrane region" description="Helical" evidence="10">
    <location>
        <begin position="289"/>
        <end position="312"/>
    </location>
</feature>
<proteinExistence type="inferred from homology"/>
<dbReference type="GO" id="GO:0045202">
    <property type="term" value="C:synapse"/>
    <property type="evidence" value="ECO:0007669"/>
    <property type="project" value="TreeGrafter"/>
</dbReference>
<evidence type="ECO:0000256" key="2">
    <source>
        <dbReference type="ARBA" id="ARBA00022475"/>
    </source>
</evidence>
<dbReference type="InterPro" id="IPR000276">
    <property type="entry name" value="GPCR_Rhodpsn"/>
</dbReference>
<dbReference type="WBParaSite" id="nRc.2.0.1.t03537-RA">
    <property type="protein sequence ID" value="nRc.2.0.1.t03537-RA"/>
    <property type="gene ID" value="nRc.2.0.1.g03537"/>
</dbReference>
<dbReference type="SMART" id="SM01381">
    <property type="entry name" value="7TM_GPCR_Srsx"/>
    <property type="match status" value="1"/>
</dbReference>
<feature type="transmembrane region" description="Helical" evidence="10">
    <location>
        <begin position="122"/>
        <end position="142"/>
    </location>
</feature>
<dbReference type="GO" id="GO:0007187">
    <property type="term" value="P:G protein-coupled receptor signaling pathway, coupled to cyclic nucleotide second messenger"/>
    <property type="evidence" value="ECO:0007669"/>
    <property type="project" value="TreeGrafter"/>
</dbReference>
<organism evidence="12 13">
    <name type="scientific">Romanomermis culicivorax</name>
    <name type="common">Nematode worm</name>
    <dbReference type="NCBI Taxonomy" id="13658"/>
    <lineage>
        <taxon>Eukaryota</taxon>
        <taxon>Metazoa</taxon>
        <taxon>Ecdysozoa</taxon>
        <taxon>Nematoda</taxon>
        <taxon>Enoplea</taxon>
        <taxon>Dorylaimia</taxon>
        <taxon>Mermithida</taxon>
        <taxon>Mermithoidea</taxon>
        <taxon>Mermithidae</taxon>
        <taxon>Romanomermis</taxon>
    </lineage>
</organism>
<dbReference type="PANTHER" id="PTHR24247:SF184">
    <property type="entry name" value="MUSCARINIC ACETYLCHOLINE RECEPTOR GAR-1-RELATED"/>
    <property type="match status" value="1"/>
</dbReference>
<evidence type="ECO:0000256" key="8">
    <source>
        <dbReference type="ARBA" id="ARBA00023224"/>
    </source>
</evidence>
<evidence type="ECO:0000256" key="1">
    <source>
        <dbReference type="ARBA" id="ARBA00004651"/>
    </source>
</evidence>
<feature type="transmembrane region" description="Helical" evidence="10">
    <location>
        <begin position="72"/>
        <end position="94"/>
    </location>
</feature>
<feature type="transmembrane region" description="Helical" evidence="10">
    <location>
        <begin position="324"/>
        <end position="344"/>
    </location>
</feature>
<keyword evidence="8 9" id="KW-0807">Transducer</keyword>
<sequence>MIIGFEGFPLLTMYILADERWTLGALACKFWLLADYTLCLVSIFTVLLITVDRYLSVCHTARYRNWQTAKKMRLMILISWLLPLLLFGVTIFGWDFLSTDFVQRDDTKCYIPFMNDPYVNMAMYFSYYWSTLGAISVLYYRIHSAARKLQRKEAAREKRLMAVMLGQQCAAQVGVGILIATGPDSQQDNENRNLLITSSPQNVANKDESNDSGVVDYQTFQRNVDSPLITPAHRNTTDQSKFIKLLENPFFHNNAQRQRASLTRNSKDLVLNGGPTRAEKHARKAFRTITIIVGTFALFWSPYFLVATFYGFCSTTCVPNVLYFFTYYLCYLNSSVNPFAYAFANKLFRKTFIKILRGQFKLTNY</sequence>
<reference evidence="13" key="1">
    <citation type="submission" date="2022-11" db="UniProtKB">
        <authorList>
            <consortium name="WormBaseParasite"/>
        </authorList>
    </citation>
    <scope>IDENTIFICATION</scope>
</reference>
<accession>A0A915HQA3</accession>
<keyword evidence="4 10" id="KW-1133">Transmembrane helix</keyword>
<keyword evidence="5 9" id="KW-0297">G-protein coupled receptor</keyword>
<evidence type="ECO:0000256" key="7">
    <source>
        <dbReference type="ARBA" id="ARBA00023170"/>
    </source>
</evidence>
<dbReference type="PROSITE" id="PS50262">
    <property type="entry name" value="G_PROTEIN_RECEP_F1_2"/>
    <property type="match status" value="1"/>
</dbReference>
<evidence type="ECO:0000256" key="3">
    <source>
        <dbReference type="ARBA" id="ARBA00022692"/>
    </source>
</evidence>
<dbReference type="PRINTS" id="PR00237">
    <property type="entry name" value="GPCRRHODOPSN"/>
</dbReference>
<dbReference type="SUPFAM" id="SSF81321">
    <property type="entry name" value="Family A G protein-coupled receptor-like"/>
    <property type="match status" value="1"/>
</dbReference>
<keyword evidence="12" id="KW-1185">Reference proteome</keyword>
<evidence type="ECO:0000313" key="12">
    <source>
        <dbReference type="Proteomes" id="UP000887565"/>
    </source>
</evidence>
<dbReference type="GO" id="GO:0004993">
    <property type="term" value="F:G protein-coupled serotonin receptor activity"/>
    <property type="evidence" value="ECO:0007669"/>
    <property type="project" value="TreeGrafter"/>
</dbReference>
<dbReference type="Pfam" id="PF00001">
    <property type="entry name" value="7tm_1"/>
    <property type="match status" value="1"/>
</dbReference>
<dbReference type="GO" id="GO:0007197">
    <property type="term" value="P:adenylate cyclase-inhibiting G protein-coupled acetylcholine receptor signaling pathway"/>
    <property type="evidence" value="ECO:0007669"/>
    <property type="project" value="TreeGrafter"/>
</dbReference>
<keyword evidence="2" id="KW-1003">Cell membrane</keyword>
<dbReference type="GO" id="GO:0016907">
    <property type="term" value="F:G protein-coupled acetylcholine receptor activity"/>
    <property type="evidence" value="ECO:0007669"/>
    <property type="project" value="TreeGrafter"/>
</dbReference>
<protein>
    <submittedName>
        <fullName evidence="13">G-protein coupled receptors family 1 profile domain-containing protein</fullName>
    </submittedName>
</protein>
<name>A0A915HQA3_ROMCU</name>
<keyword evidence="7 9" id="KW-0675">Receptor</keyword>
<keyword evidence="3 9" id="KW-0812">Transmembrane</keyword>
<dbReference type="PANTHER" id="PTHR24247">
    <property type="entry name" value="5-HYDROXYTRYPTAMINE RECEPTOR"/>
    <property type="match status" value="1"/>
</dbReference>
<comment type="subcellular location">
    <subcellularLocation>
        <location evidence="1">Cell membrane</location>
        <topology evidence="1">Multi-pass membrane protein</topology>
    </subcellularLocation>
</comment>
<evidence type="ECO:0000256" key="5">
    <source>
        <dbReference type="ARBA" id="ARBA00023040"/>
    </source>
</evidence>
<evidence type="ECO:0000256" key="4">
    <source>
        <dbReference type="ARBA" id="ARBA00022989"/>
    </source>
</evidence>
<dbReference type="Proteomes" id="UP000887565">
    <property type="component" value="Unplaced"/>
</dbReference>
<dbReference type="AlphaFoldDB" id="A0A915HQA3"/>
<dbReference type="InterPro" id="IPR017452">
    <property type="entry name" value="GPCR_Rhodpsn_7TM"/>
</dbReference>
<feature type="transmembrane region" description="Helical" evidence="10">
    <location>
        <begin position="30"/>
        <end position="51"/>
    </location>
</feature>
<evidence type="ECO:0000313" key="13">
    <source>
        <dbReference type="WBParaSite" id="nRc.2.0.1.t03537-RA"/>
    </source>
</evidence>
<dbReference type="GO" id="GO:0005886">
    <property type="term" value="C:plasma membrane"/>
    <property type="evidence" value="ECO:0007669"/>
    <property type="project" value="UniProtKB-SubCell"/>
</dbReference>
<dbReference type="Gene3D" id="1.20.1070.10">
    <property type="entry name" value="Rhodopsin 7-helix transmembrane proteins"/>
    <property type="match status" value="2"/>
</dbReference>
<feature type="domain" description="G-protein coupled receptors family 1 profile" evidence="11">
    <location>
        <begin position="1"/>
        <end position="341"/>
    </location>
</feature>